<evidence type="ECO:0000256" key="1">
    <source>
        <dbReference type="SAM" id="MobiDB-lite"/>
    </source>
</evidence>
<comment type="caution">
    <text evidence="2">The sequence shown here is derived from an EMBL/GenBank/DDBJ whole genome shotgun (WGS) entry which is preliminary data.</text>
</comment>
<accession>A0ABR0MGT7</accession>
<dbReference type="EMBL" id="JARKNE010000013">
    <property type="protein sequence ID" value="KAK5772282.1"/>
    <property type="molecule type" value="Genomic_DNA"/>
</dbReference>
<evidence type="ECO:0000313" key="2">
    <source>
        <dbReference type="EMBL" id="KAK5772282.1"/>
    </source>
</evidence>
<evidence type="ECO:0000313" key="3">
    <source>
        <dbReference type="Proteomes" id="UP001358586"/>
    </source>
</evidence>
<feature type="region of interest" description="Disordered" evidence="1">
    <location>
        <begin position="1"/>
        <end position="22"/>
    </location>
</feature>
<gene>
    <name evidence="2" type="ORF">PVK06_048564</name>
</gene>
<reference evidence="2 3" key="1">
    <citation type="submission" date="2023-03" db="EMBL/GenBank/DDBJ databases">
        <title>WGS of Gossypium arboreum.</title>
        <authorList>
            <person name="Yu D."/>
        </authorList>
    </citation>
    <scope>NUCLEOTIDE SEQUENCE [LARGE SCALE GENOMIC DNA]</scope>
    <source>
        <tissue evidence="2">Leaf</tissue>
    </source>
</reference>
<sequence length="76" mass="8671">MAGGKTSSPPPPPPPKIELNSPFFLSPQDRLGKAPEKRSEHDRLHQFLLGLYSDYYAQIRSTLLYQDLLPFLNRAF</sequence>
<protein>
    <submittedName>
        <fullName evidence="2">Uncharacterized protein</fullName>
    </submittedName>
</protein>
<name>A0ABR0MGT7_GOSAR</name>
<proteinExistence type="predicted"/>
<keyword evidence="3" id="KW-1185">Reference proteome</keyword>
<dbReference type="Proteomes" id="UP001358586">
    <property type="component" value="Chromosome 13"/>
</dbReference>
<organism evidence="2 3">
    <name type="scientific">Gossypium arboreum</name>
    <name type="common">Tree cotton</name>
    <name type="synonym">Gossypium nanking</name>
    <dbReference type="NCBI Taxonomy" id="29729"/>
    <lineage>
        <taxon>Eukaryota</taxon>
        <taxon>Viridiplantae</taxon>
        <taxon>Streptophyta</taxon>
        <taxon>Embryophyta</taxon>
        <taxon>Tracheophyta</taxon>
        <taxon>Spermatophyta</taxon>
        <taxon>Magnoliopsida</taxon>
        <taxon>eudicotyledons</taxon>
        <taxon>Gunneridae</taxon>
        <taxon>Pentapetalae</taxon>
        <taxon>rosids</taxon>
        <taxon>malvids</taxon>
        <taxon>Malvales</taxon>
        <taxon>Malvaceae</taxon>
        <taxon>Malvoideae</taxon>
        <taxon>Gossypium</taxon>
    </lineage>
</organism>